<protein>
    <submittedName>
        <fullName evidence="5">Antitermination protein Q</fullName>
    </submittedName>
</protein>
<evidence type="ECO:0000256" key="1">
    <source>
        <dbReference type="ARBA" id="ARBA00010234"/>
    </source>
</evidence>
<dbReference type="InterPro" id="IPR013324">
    <property type="entry name" value="RNA_pol_sigma_r3/r4-like"/>
</dbReference>
<dbReference type="SUPFAM" id="SSF88659">
    <property type="entry name" value="Sigma3 and sigma4 domains of RNA polymerase sigma factors"/>
    <property type="match status" value="1"/>
</dbReference>
<dbReference type="AlphaFoldDB" id="A0A2C5TV42"/>
<keyword evidence="4" id="KW-0804">Transcription</keyword>
<reference evidence="5" key="1">
    <citation type="submission" date="2017-12" db="EMBL/GenBank/DDBJ databases">
        <title>Genome sequencing and analysis.</title>
        <authorList>
            <person name="Huang Y.-T."/>
        </authorList>
    </citation>
    <scope>NUCLEOTIDE SEQUENCE</scope>
    <source>
        <strain evidence="5">VGH116</strain>
    </source>
</reference>
<dbReference type="EMBL" id="PKLF01000002">
    <property type="protein sequence ID" value="MBE8611240.1"/>
    <property type="molecule type" value="Genomic_DNA"/>
</dbReference>
<keyword evidence="3" id="KW-0238">DNA-binding</keyword>
<evidence type="ECO:0000313" key="5">
    <source>
        <dbReference type="EMBL" id="MBE8611240.1"/>
    </source>
</evidence>
<proteinExistence type="inferred from homology"/>
<keyword evidence="2" id="KW-0805">Transcription regulation</keyword>
<evidence type="ECO:0000256" key="3">
    <source>
        <dbReference type="ARBA" id="ARBA00023125"/>
    </source>
</evidence>
<evidence type="ECO:0000256" key="4">
    <source>
        <dbReference type="ARBA" id="ARBA00023163"/>
    </source>
</evidence>
<comment type="caution">
    <text evidence="5">The sequence shown here is derived from an EMBL/GenBank/DDBJ whole genome shotgun (WGS) entry which is preliminary data.</text>
</comment>
<dbReference type="GO" id="GO:0003677">
    <property type="term" value="F:DNA binding"/>
    <property type="evidence" value="ECO:0007669"/>
    <property type="project" value="UniProtKB-KW"/>
</dbReference>
<evidence type="ECO:0000256" key="2">
    <source>
        <dbReference type="ARBA" id="ARBA00023015"/>
    </source>
</evidence>
<dbReference type="Pfam" id="PF06530">
    <property type="entry name" value="Phage_antitermQ"/>
    <property type="match status" value="1"/>
</dbReference>
<accession>A0A2C5TV42</accession>
<dbReference type="GO" id="GO:0060567">
    <property type="term" value="P:negative regulation of termination of DNA-templated transcription"/>
    <property type="evidence" value="ECO:0007669"/>
    <property type="project" value="InterPro"/>
</dbReference>
<gene>
    <name evidence="5" type="ORF">CYG68_02200</name>
</gene>
<evidence type="ECO:0000313" key="6">
    <source>
        <dbReference type="Proteomes" id="UP000650477"/>
    </source>
</evidence>
<name>A0A2C5TV42_MORMO</name>
<organism evidence="5 6">
    <name type="scientific">Morganella morganii</name>
    <name type="common">Proteus morganii</name>
    <dbReference type="NCBI Taxonomy" id="582"/>
    <lineage>
        <taxon>Bacteria</taxon>
        <taxon>Pseudomonadati</taxon>
        <taxon>Pseudomonadota</taxon>
        <taxon>Gammaproteobacteria</taxon>
        <taxon>Enterobacterales</taxon>
        <taxon>Morganellaceae</taxon>
        <taxon>Morganella</taxon>
    </lineage>
</organism>
<dbReference type="InterPro" id="IPR010534">
    <property type="entry name" value="Phage_933W_GpQ"/>
</dbReference>
<dbReference type="Proteomes" id="UP000650477">
    <property type="component" value="Unassembled WGS sequence"/>
</dbReference>
<sequence>MMSRDIQTILLHWGGWAAGGHCAGMGWARVSSGFRELAQNSSKQRPSCSDEDGRVIDRCVSMLGTAGLERERDYITDYYVKGMSKRAIGRKYKVREDEIRKQVQSAESFIFGCLETLAVQLDMDSLYKAYPDVRSTLVRPQTAC</sequence>
<comment type="similarity">
    <text evidence="1">Belongs to the phage antitermination Q type 1 family.</text>
</comment>